<name>A0A432VUF6_9GAMM</name>
<evidence type="ECO:0000313" key="3">
    <source>
        <dbReference type="EMBL" id="RUO20070.1"/>
    </source>
</evidence>
<dbReference type="InterPro" id="IPR009671">
    <property type="entry name" value="RraB_dom"/>
</dbReference>
<dbReference type="EMBL" id="PIPJ01000006">
    <property type="protein sequence ID" value="RUO20070.1"/>
    <property type="molecule type" value="Genomic_DNA"/>
</dbReference>
<comment type="caution">
    <text evidence="3">The sequence shown here is derived from an EMBL/GenBank/DDBJ whole genome shotgun (WGS) entry which is preliminary data.</text>
</comment>
<dbReference type="NCBIfam" id="NF008393">
    <property type="entry name" value="PRK11191.1"/>
    <property type="match status" value="1"/>
</dbReference>
<dbReference type="SUPFAM" id="SSF89946">
    <property type="entry name" value="Hypothetical protein VC0424"/>
    <property type="match status" value="1"/>
</dbReference>
<dbReference type="OrthoDB" id="7065464at2"/>
<dbReference type="Proteomes" id="UP000288395">
    <property type="component" value="Unassembled WGS sequence"/>
</dbReference>
<dbReference type="RefSeq" id="WP_126767598.1">
    <property type="nucleotide sequence ID" value="NZ_PIPJ01000006.1"/>
</dbReference>
<dbReference type="InterPro" id="IPR036701">
    <property type="entry name" value="RraB-like_sf"/>
</dbReference>
<dbReference type="AlphaFoldDB" id="A0A432VUF6"/>
<organism evidence="3 4">
    <name type="scientific">Aliidiomarina iranensis</name>
    <dbReference type="NCBI Taxonomy" id="1434071"/>
    <lineage>
        <taxon>Bacteria</taxon>
        <taxon>Pseudomonadati</taxon>
        <taxon>Pseudomonadota</taxon>
        <taxon>Gammaproteobacteria</taxon>
        <taxon>Alteromonadales</taxon>
        <taxon>Idiomarinaceae</taxon>
        <taxon>Aliidiomarina</taxon>
    </lineage>
</organism>
<reference evidence="4" key="1">
    <citation type="journal article" date="2018" name="Front. Microbiol.">
        <title>Genome-Based Analysis Reveals the Taxonomy and Diversity of the Family Idiomarinaceae.</title>
        <authorList>
            <person name="Liu Y."/>
            <person name="Lai Q."/>
            <person name="Shao Z."/>
        </authorList>
    </citation>
    <scope>NUCLEOTIDE SEQUENCE [LARGE SCALE GENOMIC DNA]</scope>
    <source>
        <strain evidence="4">GBPy7</strain>
    </source>
</reference>
<sequence>MNDLETLLAQSDETVDAILEAGLSAEDEIDIEHHLVSSDFSRLEKAAVELVKLGYHVDEAEEFELDDGKPCFYFAAVVECALDKALLAAQTKEIAKVADAAGVEYDGWGTYLGDDDEGELDDEELEEVDWDDYDDSDLDD</sequence>
<evidence type="ECO:0000256" key="1">
    <source>
        <dbReference type="SAM" id="MobiDB-lite"/>
    </source>
</evidence>
<protein>
    <submittedName>
        <fullName evidence="3">Ribonuclease E inhibitor RraB</fullName>
    </submittedName>
</protein>
<keyword evidence="4" id="KW-1185">Reference proteome</keyword>
<dbReference type="Pfam" id="PF06877">
    <property type="entry name" value="RraB"/>
    <property type="match status" value="1"/>
</dbReference>
<evidence type="ECO:0000313" key="4">
    <source>
        <dbReference type="Proteomes" id="UP000288395"/>
    </source>
</evidence>
<evidence type="ECO:0000259" key="2">
    <source>
        <dbReference type="Pfam" id="PF06877"/>
    </source>
</evidence>
<dbReference type="Gene3D" id="3.30.70.970">
    <property type="entry name" value="RraB-like"/>
    <property type="match status" value="1"/>
</dbReference>
<feature type="domain" description="Regulator of ribonuclease activity B" evidence="2">
    <location>
        <begin position="10"/>
        <end position="110"/>
    </location>
</feature>
<gene>
    <name evidence="3" type="ORF">CWE08_08850</name>
</gene>
<proteinExistence type="predicted"/>
<accession>A0A432VUF6</accession>
<feature type="compositionally biased region" description="Acidic residues" evidence="1">
    <location>
        <begin position="113"/>
        <end position="140"/>
    </location>
</feature>
<feature type="region of interest" description="Disordered" evidence="1">
    <location>
        <begin position="108"/>
        <end position="140"/>
    </location>
</feature>